<proteinExistence type="predicted"/>
<protein>
    <submittedName>
        <fullName evidence="1">Uncharacterized protein</fullName>
    </submittedName>
</protein>
<dbReference type="EMBL" id="RCHU01001157">
    <property type="protein sequence ID" value="TKR74826.1"/>
    <property type="molecule type" value="Genomic_DNA"/>
</dbReference>
<sequence length="142" mass="16002">MADLVAGRTSSSSPPLQWLAVTLAHSSFGQKQRQLGKKREGLRYVGFLVQGEEDGAADGIKAETPSLGCCGWFWRESIGCALLNLKRGSWFRWSFFGKGRGQRLWFSFCPENGETPRDGSGGLSLFGRKQNQRRWRRQLRGF</sequence>
<comment type="caution">
    <text evidence="1">The sequence shown here is derived from an EMBL/GenBank/DDBJ whole genome shotgun (WGS) entry which is preliminary data.</text>
</comment>
<reference evidence="1" key="1">
    <citation type="submission" date="2018-10" db="EMBL/GenBank/DDBJ databases">
        <title>Population genomic analysis revealed the cold adaptation of white poplar.</title>
        <authorList>
            <person name="Liu Y.-J."/>
        </authorList>
    </citation>
    <scope>NUCLEOTIDE SEQUENCE [LARGE SCALE GENOMIC DNA]</scope>
    <source>
        <strain evidence="1">PAL-ZL1</strain>
    </source>
</reference>
<evidence type="ECO:0000313" key="1">
    <source>
        <dbReference type="EMBL" id="TKR74826.1"/>
    </source>
</evidence>
<gene>
    <name evidence="1" type="ORF">D5086_0000291820</name>
</gene>
<organism evidence="1">
    <name type="scientific">Populus alba</name>
    <name type="common">White poplar</name>
    <dbReference type="NCBI Taxonomy" id="43335"/>
    <lineage>
        <taxon>Eukaryota</taxon>
        <taxon>Viridiplantae</taxon>
        <taxon>Streptophyta</taxon>
        <taxon>Embryophyta</taxon>
        <taxon>Tracheophyta</taxon>
        <taxon>Spermatophyta</taxon>
        <taxon>Magnoliopsida</taxon>
        <taxon>eudicotyledons</taxon>
        <taxon>Gunneridae</taxon>
        <taxon>Pentapetalae</taxon>
        <taxon>rosids</taxon>
        <taxon>fabids</taxon>
        <taxon>Malpighiales</taxon>
        <taxon>Salicaceae</taxon>
        <taxon>Saliceae</taxon>
        <taxon>Populus</taxon>
    </lineage>
</organism>
<name>A0A4U5MXK8_POPAL</name>
<accession>A0A4U5MXK8</accession>
<dbReference type="AlphaFoldDB" id="A0A4U5MXK8"/>